<evidence type="ECO:0000256" key="2">
    <source>
        <dbReference type="ARBA" id="ARBA00006728"/>
    </source>
</evidence>
<feature type="compositionally biased region" description="Polar residues" evidence="11">
    <location>
        <begin position="138"/>
        <end position="150"/>
    </location>
</feature>
<evidence type="ECO:0000256" key="6">
    <source>
        <dbReference type="ARBA" id="ARBA00023163"/>
    </source>
</evidence>
<evidence type="ECO:0000256" key="1">
    <source>
        <dbReference type="ARBA" id="ARBA00004123"/>
    </source>
</evidence>
<organism evidence="13 14">
    <name type="scientific">Populus tomentosa</name>
    <name type="common">Chinese white poplar</name>
    <dbReference type="NCBI Taxonomy" id="118781"/>
    <lineage>
        <taxon>Eukaryota</taxon>
        <taxon>Viridiplantae</taxon>
        <taxon>Streptophyta</taxon>
        <taxon>Embryophyta</taxon>
        <taxon>Tracheophyta</taxon>
        <taxon>Spermatophyta</taxon>
        <taxon>Magnoliopsida</taxon>
        <taxon>eudicotyledons</taxon>
        <taxon>Gunneridae</taxon>
        <taxon>Pentapetalae</taxon>
        <taxon>rosids</taxon>
        <taxon>fabids</taxon>
        <taxon>Malpighiales</taxon>
        <taxon>Salicaceae</taxon>
        <taxon>Saliceae</taxon>
        <taxon>Populus</taxon>
    </lineage>
</organism>
<dbReference type="GO" id="GO:0006355">
    <property type="term" value="P:regulation of DNA-templated transcription"/>
    <property type="evidence" value="ECO:0007669"/>
    <property type="project" value="InterPro"/>
</dbReference>
<feature type="region of interest" description="Disordered" evidence="11">
    <location>
        <begin position="48"/>
        <end position="86"/>
    </location>
</feature>
<comment type="caution">
    <text evidence="13">The sequence shown here is derived from an EMBL/GenBank/DDBJ whole genome shotgun (WGS) entry which is preliminary data.</text>
</comment>
<proteinExistence type="inferred from homology"/>
<dbReference type="InterPro" id="IPR053793">
    <property type="entry name" value="PB1-like"/>
</dbReference>
<dbReference type="PANTHER" id="PTHR31734:SF157">
    <property type="entry name" value="AUXIN-RESPONSIVE PROTEIN IAA27"/>
    <property type="match status" value="1"/>
</dbReference>
<feature type="compositionally biased region" description="Low complexity" evidence="11">
    <location>
        <begin position="22"/>
        <end position="35"/>
    </location>
</feature>
<accession>A0A8X7ZIU0</accession>
<dbReference type="GO" id="GO:0005634">
    <property type="term" value="C:nucleus"/>
    <property type="evidence" value="ECO:0007669"/>
    <property type="project" value="UniProtKB-SubCell"/>
</dbReference>
<evidence type="ECO:0000259" key="12">
    <source>
        <dbReference type="PROSITE" id="PS51745"/>
    </source>
</evidence>
<comment type="function">
    <text evidence="9">Aux/IAA proteins are short-lived transcriptional factors that function as repressors of early auxin response genes at low auxin concentrations. Repression is thought to result from the interaction with auxin response factors (ARFs), proteins that bind to the auxin-responsive promoter element (AuxRE). Formation of heterodimers with ARF proteins may alter their ability to modulate early auxin response genes expression.</text>
</comment>
<dbReference type="PROSITE" id="PS51745">
    <property type="entry name" value="PB1"/>
    <property type="match status" value="1"/>
</dbReference>
<keyword evidence="14" id="KW-1185">Reference proteome</keyword>
<dbReference type="EMBL" id="JAAWWB010000011">
    <property type="protein sequence ID" value="KAG6772118.1"/>
    <property type="molecule type" value="Genomic_DNA"/>
</dbReference>
<evidence type="ECO:0000256" key="8">
    <source>
        <dbReference type="ARBA" id="ARBA00023294"/>
    </source>
</evidence>
<evidence type="ECO:0000313" key="13">
    <source>
        <dbReference type="EMBL" id="KAG6772118.1"/>
    </source>
</evidence>
<evidence type="ECO:0000256" key="9">
    <source>
        <dbReference type="ARBA" id="ARBA00025283"/>
    </source>
</evidence>
<keyword evidence="5 10" id="KW-0805">Transcription regulation</keyword>
<feature type="region of interest" description="Disordered" evidence="11">
    <location>
        <begin position="15"/>
        <end position="35"/>
    </location>
</feature>
<keyword evidence="4 10" id="KW-0678">Repressor</keyword>
<dbReference type="FunFam" id="3.10.20.90:FF:000078">
    <property type="entry name" value="Auxin-responsive protein"/>
    <property type="match status" value="1"/>
</dbReference>
<comment type="subcellular location">
    <subcellularLocation>
        <location evidence="1 10">Nucleus</location>
    </subcellularLocation>
</comment>
<gene>
    <name evidence="13" type="ORF">POTOM_023514</name>
</gene>
<dbReference type="InterPro" id="IPR033389">
    <property type="entry name" value="AUX/IAA_dom"/>
</dbReference>
<dbReference type="AlphaFoldDB" id="A0A8X7ZIU0"/>
<reference evidence="13" key="1">
    <citation type="journal article" date="2020" name="bioRxiv">
        <title>Hybrid origin of Populus tomentosa Carr. identified through genome sequencing and phylogenomic analysis.</title>
        <authorList>
            <person name="An X."/>
            <person name="Gao K."/>
            <person name="Chen Z."/>
            <person name="Li J."/>
            <person name="Yang X."/>
            <person name="Yang X."/>
            <person name="Zhou J."/>
            <person name="Guo T."/>
            <person name="Zhao T."/>
            <person name="Huang S."/>
            <person name="Miao D."/>
            <person name="Khan W.U."/>
            <person name="Rao P."/>
            <person name="Ye M."/>
            <person name="Lei B."/>
            <person name="Liao W."/>
            <person name="Wang J."/>
            <person name="Ji L."/>
            <person name="Li Y."/>
            <person name="Guo B."/>
            <person name="Mustafa N.S."/>
            <person name="Li S."/>
            <person name="Yun Q."/>
            <person name="Keller S.R."/>
            <person name="Mao J."/>
            <person name="Zhang R."/>
            <person name="Strauss S.H."/>
        </authorList>
    </citation>
    <scope>NUCLEOTIDE SEQUENCE</scope>
    <source>
        <strain evidence="13">GM15</strain>
        <tissue evidence="13">Leaf</tissue>
    </source>
</reference>
<feature type="domain" description="PB1" evidence="12">
    <location>
        <begin position="194"/>
        <end position="296"/>
    </location>
</feature>
<protein>
    <recommendedName>
        <fullName evidence="10">Auxin-responsive protein</fullName>
    </recommendedName>
</protein>
<evidence type="ECO:0000313" key="14">
    <source>
        <dbReference type="Proteomes" id="UP000886885"/>
    </source>
</evidence>
<comment type="subunit">
    <text evidence="3 10">Homodimers and heterodimers.</text>
</comment>
<keyword evidence="7 10" id="KW-0539">Nucleus</keyword>
<evidence type="ECO:0000256" key="3">
    <source>
        <dbReference type="ARBA" id="ARBA00011726"/>
    </source>
</evidence>
<name>A0A8X7ZIU0_POPTO</name>
<comment type="similarity">
    <text evidence="2 10">Belongs to the Aux/IAA family.</text>
</comment>
<keyword evidence="8 10" id="KW-0927">Auxin signaling pathway</keyword>
<evidence type="ECO:0000256" key="7">
    <source>
        <dbReference type="ARBA" id="ARBA00023242"/>
    </source>
</evidence>
<dbReference type="Proteomes" id="UP000886885">
    <property type="component" value="Chromosome 6A"/>
</dbReference>
<evidence type="ECO:0000256" key="5">
    <source>
        <dbReference type="ARBA" id="ARBA00023015"/>
    </source>
</evidence>
<dbReference type="Pfam" id="PF02309">
    <property type="entry name" value="AUX_IAA"/>
    <property type="match status" value="1"/>
</dbReference>
<evidence type="ECO:0000256" key="10">
    <source>
        <dbReference type="RuleBase" id="RU004549"/>
    </source>
</evidence>
<dbReference type="GO" id="GO:0009734">
    <property type="term" value="P:auxin-activated signaling pathway"/>
    <property type="evidence" value="ECO:0007669"/>
    <property type="project" value="UniProtKB-UniRule"/>
</dbReference>
<evidence type="ECO:0000256" key="4">
    <source>
        <dbReference type="ARBA" id="ARBA00022491"/>
    </source>
</evidence>
<dbReference type="InterPro" id="IPR003311">
    <property type="entry name" value="AUX_IAA"/>
</dbReference>
<keyword evidence="6 10" id="KW-0804">Transcription</keyword>
<dbReference type="PANTHER" id="PTHR31734">
    <property type="entry name" value="AUXIN-RESPONSIVE PROTEIN IAA17"/>
    <property type="match status" value="1"/>
</dbReference>
<evidence type="ECO:0000256" key="11">
    <source>
        <dbReference type="SAM" id="MobiDB-lite"/>
    </source>
</evidence>
<sequence length="335" mass="36027">MSMPLEHDYIGISSEVSSMENTSGTDTINTSTTASKGLNLKATELRLGLPGSDSPERGNENQQLGFSLNNNNNNNNNNNSKDKSFVSGAKRGFSVAIHGGPANWVFSGNAGSDPNFSLRGANSGKEGFPHSSKAVVQENKSQVDGANTNGHGAAPASKAQVVGWPPIRSFRKNTMASHLSKNDDGAEAKSGSGCLYVKVSMDGAPYLRKVDLKTFGSYMELSSALEKMFSCFTIGQCGSHVVPGQDGLSESRLMDLLHGSEYVLTYEDKDNDWMLVGDVPWKMFTDSCRKLRIMKGSEAIGLASTSCFVNYTGQLARWAFTPLFSNEMPISFAII</sequence>
<dbReference type="OrthoDB" id="7848332at2759"/>
<feature type="region of interest" description="Disordered" evidence="11">
    <location>
        <begin position="117"/>
        <end position="158"/>
    </location>
</feature>
<feature type="compositionally biased region" description="Low complexity" evidence="11">
    <location>
        <begin position="69"/>
        <end position="79"/>
    </location>
</feature>